<evidence type="ECO:0000256" key="4">
    <source>
        <dbReference type="ARBA" id="ARBA00023027"/>
    </source>
</evidence>
<accession>A0A9P7YZW3</accession>
<dbReference type="EMBL" id="MU254012">
    <property type="protein sequence ID" value="KAG9243034.1"/>
    <property type="molecule type" value="Genomic_DNA"/>
</dbReference>
<dbReference type="InterPro" id="IPR000608">
    <property type="entry name" value="UBC"/>
</dbReference>
<evidence type="ECO:0000313" key="7">
    <source>
        <dbReference type="EMBL" id="KAG9243034.1"/>
    </source>
</evidence>
<keyword evidence="3" id="KW-0548">Nucleotidyltransferase</keyword>
<evidence type="ECO:0000313" key="8">
    <source>
        <dbReference type="Proteomes" id="UP000887226"/>
    </source>
</evidence>
<proteinExistence type="predicted"/>
<dbReference type="SUPFAM" id="SSF56399">
    <property type="entry name" value="ADP-ribosylation"/>
    <property type="match status" value="1"/>
</dbReference>
<dbReference type="InterPro" id="IPR016135">
    <property type="entry name" value="UBQ-conjugating_enzyme/RWD"/>
</dbReference>
<dbReference type="InterPro" id="IPR012317">
    <property type="entry name" value="Poly(ADP-ribose)pol_cat_dom"/>
</dbReference>
<keyword evidence="4" id="KW-0520">NAD</keyword>
<feature type="domain" description="UBC core" evidence="6">
    <location>
        <begin position="1003"/>
        <end position="1172"/>
    </location>
</feature>
<dbReference type="SMART" id="SM00212">
    <property type="entry name" value="UBCc"/>
    <property type="match status" value="1"/>
</dbReference>
<dbReference type="Gene3D" id="3.90.228.10">
    <property type="match status" value="1"/>
</dbReference>
<name>A0A9P7YZW3_9HELO</name>
<dbReference type="PANTHER" id="PTHR21328">
    <property type="entry name" value="POLY ADP-RIBOSE POLYMERASE FAMILY, MEMBER PARP"/>
    <property type="match status" value="1"/>
</dbReference>
<evidence type="ECO:0000256" key="2">
    <source>
        <dbReference type="ARBA" id="ARBA00022679"/>
    </source>
</evidence>
<evidence type="ECO:0000256" key="5">
    <source>
        <dbReference type="SAM" id="MobiDB-lite"/>
    </source>
</evidence>
<dbReference type="OrthoDB" id="109543at2759"/>
<keyword evidence="8" id="KW-1185">Reference proteome</keyword>
<evidence type="ECO:0000256" key="1">
    <source>
        <dbReference type="ARBA" id="ARBA00022676"/>
    </source>
</evidence>
<comment type="caution">
    <text evidence="7">The sequence shown here is derived from an EMBL/GenBank/DDBJ whole genome shotgun (WGS) entry which is preliminary data.</text>
</comment>
<evidence type="ECO:0000256" key="3">
    <source>
        <dbReference type="ARBA" id="ARBA00022695"/>
    </source>
</evidence>
<dbReference type="FunFam" id="3.10.110.10:FF:000107">
    <property type="entry name" value="Ubiquitin conjugating enzyme, putative"/>
    <property type="match status" value="1"/>
</dbReference>
<feature type="compositionally biased region" description="Acidic residues" evidence="5">
    <location>
        <begin position="120"/>
        <end position="159"/>
    </location>
</feature>
<dbReference type="InterPro" id="IPR051838">
    <property type="entry name" value="ARTD_PARP"/>
</dbReference>
<reference evidence="7" key="1">
    <citation type="journal article" date="2021" name="IMA Fungus">
        <title>Genomic characterization of three marine fungi, including Emericellopsis atlantica sp. nov. with signatures of a generalist lifestyle and marine biomass degradation.</title>
        <authorList>
            <person name="Hagestad O.C."/>
            <person name="Hou L."/>
            <person name="Andersen J.H."/>
            <person name="Hansen E.H."/>
            <person name="Altermark B."/>
            <person name="Li C."/>
            <person name="Kuhnert E."/>
            <person name="Cox R.J."/>
            <person name="Crous P.W."/>
            <person name="Spatafora J.W."/>
            <person name="Lail K."/>
            <person name="Amirebrahimi M."/>
            <person name="Lipzen A."/>
            <person name="Pangilinan J."/>
            <person name="Andreopoulos W."/>
            <person name="Hayes R.D."/>
            <person name="Ng V."/>
            <person name="Grigoriev I.V."/>
            <person name="Jackson S.A."/>
            <person name="Sutton T.D.S."/>
            <person name="Dobson A.D.W."/>
            <person name="Rama T."/>
        </authorList>
    </citation>
    <scope>NUCLEOTIDE SEQUENCE</scope>
    <source>
        <strain evidence="7">TRa3180A</strain>
    </source>
</reference>
<dbReference type="PROSITE" id="PS50127">
    <property type="entry name" value="UBC_2"/>
    <property type="match status" value="1"/>
</dbReference>
<protein>
    <recommendedName>
        <fullName evidence="6">UBC core domain-containing protein</fullName>
    </recommendedName>
</protein>
<dbReference type="Pfam" id="PF00644">
    <property type="entry name" value="PARP"/>
    <property type="match status" value="1"/>
</dbReference>
<dbReference type="Gene3D" id="3.10.110.10">
    <property type="entry name" value="Ubiquitin Conjugating Enzyme"/>
    <property type="match status" value="1"/>
</dbReference>
<dbReference type="CDD" id="cd23802">
    <property type="entry name" value="UBCc_UBE2Q"/>
    <property type="match status" value="1"/>
</dbReference>
<evidence type="ECO:0000259" key="6">
    <source>
        <dbReference type="PROSITE" id="PS50127"/>
    </source>
</evidence>
<dbReference type="Proteomes" id="UP000887226">
    <property type="component" value="Unassembled WGS sequence"/>
</dbReference>
<dbReference type="GO" id="GO:0003950">
    <property type="term" value="F:NAD+ poly-ADP-ribosyltransferase activity"/>
    <property type="evidence" value="ECO:0007669"/>
    <property type="project" value="InterPro"/>
</dbReference>
<dbReference type="GO" id="GO:0016779">
    <property type="term" value="F:nucleotidyltransferase activity"/>
    <property type="evidence" value="ECO:0007669"/>
    <property type="project" value="UniProtKB-KW"/>
</dbReference>
<organism evidence="7 8">
    <name type="scientific">Calycina marina</name>
    <dbReference type="NCBI Taxonomy" id="1763456"/>
    <lineage>
        <taxon>Eukaryota</taxon>
        <taxon>Fungi</taxon>
        <taxon>Dikarya</taxon>
        <taxon>Ascomycota</taxon>
        <taxon>Pezizomycotina</taxon>
        <taxon>Leotiomycetes</taxon>
        <taxon>Helotiales</taxon>
        <taxon>Pezizellaceae</taxon>
        <taxon>Calycina</taxon>
    </lineage>
</organism>
<feature type="region of interest" description="Disordered" evidence="5">
    <location>
        <begin position="117"/>
        <end position="169"/>
    </location>
</feature>
<sequence length="1193" mass="131586">MPRKAFLADVTTAAGRPIPNVSDLARGDDDGDVNFVYTPPSGAPITIGLLALEVSEYPPGNTYMIFTKSSDIPTGVNAALDSIASSADGMSVEVLVTTITSKLHSILATGSKKNPLSIDSDIEMMDSTDSDEDRDGEEEEEEDDDYGYDDGFSDDEFEPADGRRSSISGRLTPEAATKLNRRIKADLRAVKFSKFKVGILSGMTAESHSCLISISVQASRLGLSEEVLHAWGLEPEQYIVLLIRYSSGYKTFESIIYEPAKSLDISFRVGICDKYKPTVSQAQSAFSDHTKDTLQTRDDEKKDSLKPTGIFSNIFVSSSLDEFTNEQFISLVKIRNSMALGWDGAKLFYNDRLGRQDEKKGDLPEHFFEESKPKQSSLPDITNADHLTDDSVRDISFPLIAAQFTMRYLLRCTEFCLVCHDRIGGDFEALKPYVCTKPLCLYQYMSLGFGPSIEHEILSQPYVVDLLVSFCYAAAHNQRIREYPTGMSLAVPYGGTSVTISHLMRAHYPAPTVSAMQSLSDVPSAIDVRFDKALNDIVFDGTTPCSLRNGDWIMLVFGNSWLHFRVEDISLYPTIKLSSTPISAREIGAPNTATIDPATPATTPPPVALIPAKMSKYDQNFDDMTDIEKAATIIMLLGTLPSIIEMRTYLLQQSPCTVPNLRLWKDRISPAALGLLRWIIASNRSSLVQVDSVPTAEGETMATKFRLDQKCANVAEGWVQFRFAQGSPDKEQRFLNALKTEKANLDAKYPTLFAWHGSPLQNWHSIIRHGLDFTETLHGRAFGNGVYHAIDQAISVGYSGHGATCWPGSELNIKSAMSLNEIVNYPTKYQSRSPYLVVQYVDWIQCRYLMVQNTTNIEYGAGVAAVEAQTEDGHVHQDPAFAARSTTGKPVGIPLCAVSISKAFRATANAEQTALKSIFLRDILAPNKRQQSGSKSGLLEMDGATSDDEDIEDINFLFSDDETKDKDKGKATKNGVKLTDFFAGSLDQSGLPMLDPPEYATPAATMRLNKELKTIYKIQESTPSDELGWYINQGLISNVYQWVVELHSFEESLPLAQDMKKAGATSIVLEIRFGKDYPHSPPFVRVIRPRFLPFTQGGGGHVTIGGAMCMELLTNSGWSAVSSIESVLLQVRMAIMNLEPRPARLMTTAPHIKGQDYATGEAVAAYIRACQVHGWEVPKDFNDFARGMGPGMY</sequence>
<keyword evidence="2" id="KW-0808">Transferase</keyword>
<keyword evidence="1" id="KW-0328">Glycosyltransferase</keyword>
<gene>
    <name evidence="7" type="ORF">BJ878DRAFT_137512</name>
</gene>
<dbReference type="Pfam" id="PF00179">
    <property type="entry name" value="UQ_con"/>
    <property type="match status" value="1"/>
</dbReference>
<dbReference type="SUPFAM" id="SSF54495">
    <property type="entry name" value="UBC-like"/>
    <property type="match status" value="1"/>
</dbReference>
<dbReference type="AlphaFoldDB" id="A0A9P7YZW3"/>